<evidence type="ECO:0000313" key="2">
    <source>
        <dbReference type="Proteomes" id="UP000828941"/>
    </source>
</evidence>
<evidence type="ECO:0000313" key="1">
    <source>
        <dbReference type="EMBL" id="KAI4353272.1"/>
    </source>
</evidence>
<dbReference type="EMBL" id="CM039427">
    <property type="protein sequence ID" value="KAI4353272.1"/>
    <property type="molecule type" value="Genomic_DNA"/>
</dbReference>
<protein>
    <submittedName>
        <fullName evidence="1">Uncharacterized protein</fullName>
    </submittedName>
</protein>
<sequence length="77" mass="9039">MTYMEAITLFTSCLRIAWFRDHFVSSISVIFIWGLILSHSLMEYTVMCLLINYIGNKKHLSLWKAAIVVNLQPMLWD</sequence>
<accession>A0ACB9PXE3</accession>
<comment type="caution">
    <text evidence="1">The sequence shown here is derived from an EMBL/GenBank/DDBJ whole genome shotgun (WGS) entry which is preliminary data.</text>
</comment>
<name>A0ACB9PXE3_BAUVA</name>
<dbReference type="Proteomes" id="UP000828941">
    <property type="component" value="Chromosome 2"/>
</dbReference>
<reference evidence="1 2" key="1">
    <citation type="journal article" date="2022" name="DNA Res.">
        <title>Chromosomal-level genome assembly of the orchid tree Bauhinia variegata (Leguminosae; Cercidoideae) supports the allotetraploid origin hypothesis of Bauhinia.</title>
        <authorList>
            <person name="Zhong Y."/>
            <person name="Chen Y."/>
            <person name="Zheng D."/>
            <person name="Pang J."/>
            <person name="Liu Y."/>
            <person name="Luo S."/>
            <person name="Meng S."/>
            <person name="Qian L."/>
            <person name="Wei D."/>
            <person name="Dai S."/>
            <person name="Zhou R."/>
        </authorList>
    </citation>
    <scope>NUCLEOTIDE SEQUENCE [LARGE SCALE GENOMIC DNA]</scope>
    <source>
        <strain evidence="1">BV-YZ2020</strain>
    </source>
</reference>
<keyword evidence="2" id="KW-1185">Reference proteome</keyword>
<gene>
    <name evidence="1" type="ORF">L6164_002235</name>
</gene>
<organism evidence="1 2">
    <name type="scientific">Bauhinia variegata</name>
    <name type="common">Purple orchid tree</name>
    <name type="synonym">Phanera variegata</name>
    <dbReference type="NCBI Taxonomy" id="167791"/>
    <lineage>
        <taxon>Eukaryota</taxon>
        <taxon>Viridiplantae</taxon>
        <taxon>Streptophyta</taxon>
        <taxon>Embryophyta</taxon>
        <taxon>Tracheophyta</taxon>
        <taxon>Spermatophyta</taxon>
        <taxon>Magnoliopsida</taxon>
        <taxon>eudicotyledons</taxon>
        <taxon>Gunneridae</taxon>
        <taxon>Pentapetalae</taxon>
        <taxon>rosids</taxon>
        <taxon>fabids</taxon>
        <taxon>Fabales</taxon>
        <taxon>Fabaceae</taxon>
        <taxon>Cercidoideae</taxon>
        <taxon>Cercideae</taxon>
        <taxon>Bauhiniinae</taxon>
        <taxon>Bauhinia</taxon>
    </lineage>
</organism>
<proteinExistence type="predicted"/>